<dbReference type="SUPFAM" id="SSF53756">
    <property type="entry name" value="UDP-Glycosyltransferase/glycogen phosphorylase"/>
    <property type="match status" value="1"/>
</dbReference>
<feature type="region of interest" description="Disordered" evidence="1">
    <location>
        <begin position="348"/>
        <end position="376"/>
    </location>
</feature>
<dbReference type="AlphaFoldDB" id="A0A099GF10"/>
<dbReference type="Proteomes" id="UP000029858">
    <property type="component" value="Unassembled WGS sequence"/>
</dbReference>
<evidence type="ECO:0000256" key="1">
    <source>
        <dbReference type="SAM" id="MobiDB-lite"/>
    </source>
</evidence>
<dbReference type="PANTHER" id="PTHR43685">
    <property type="entry name" value="GLYCOSYLTRANSFERASE"/>
    <property type="match status" value="1"/>
</dbReference>
<proteinExistence type="predicted"/>
<reference evidence="3 4" key="1">
    <citation type="submission" date="2014-09" db="EMBL/GenBank/DDBJ databases">
        <authorList>
            <person name="McGinnis J.M."/>
            <person name="Wolfgang W.J."/>
        </authorList>
    </citation>
    <scope>NUCLEOTIDE SEQUENCE [LARGE SCALE GENOMIC DNA]</scope>
    <source>
        <strain evidence="3 4">5503</strain>
    </source>
</reference>
<gene>
    <name evidence="3" type="ORF">IX56_12635</name>
</gene>
<dbReference type="SUPFAM" id="SSF53448">
    <property type="entry name" value="Nucleotide-diphospho-sugar transferases"/>
    <property type="match status" value="1"/>
</dbReference>
<reference evidence="3 4" key="2">
    <citation type="submission" date="2014-10" db="EMBL/GenBank/DDBJ databases">
        <title>Paracoccus sanguinis sp. nov., isolated from clinical specimens of New York State patients.</title>
        <authorList>
            <person name="Mingle L.A."/>
            <person name="Cole J.A."/>
            <person name="Lapierre P."/>
            <person name="Musser K.A."/>
        </authorList>
    </citation>
    <scope>NUCLEOTIDE SEQUENCE [LARGE SCALE GENOMIC DNA]</scope>
    <source>
        <strain evidence="3 4">5503</strain>
    </source>
</reference>
<dbReference type="Pfam" id="PF00535">
    <property type="entry name" value="Glycos_transf_2"/>
    <property type="match status" value="1"/>
</dbReference>
<dbReference type="Gene3D" id="3.90.550.10">
    <property type="entry name" value="Spore Coat Polysaccharide Biosynthesis Protein SpsA, Chain A"/>
    <property type="match status" value="1"/>
</dbReference>
<accession>A0A099GF10</accession>
<dbReference type="PANTHER" id="PTHR43685:SF2">
    <property type="entry name" value="GLYCOSYLTRANSFERASE 2-LIKE DOMAIN-CONTAINING PROTEIN"/>
    <property type="match status" value="1"/>
</dbReference>
<dbReference type="RefSeq" id="WP_036710854.1">
    <property type="nucleotide sequence ID" value="NZ_JRKQ01000074.1"/>
</dbReference>
<dbReference type="InterPro" id="IPR001173">
    <property type="entry name" value="Glyco_trans_2-like"/>
</dbReference>
<evidence type="ECO:0000259" key="2">
    <source>
        <dbReference type="Pfam" id="PF00535"/>
    </source>
</evidence>
<sequence>MVAVSLIIPAFNAAGFLDATLRSVSQQDLADFECLVVDDFSSDDTLTIAKAWRARDRRIRIITQRARSGVSAARNAGLRAARGALCAFLDADDLLMRDSLRLRLLAWQRASRAAGSEAAWRIAGSYCSSETIPEDLMQAPRSRPTTLSPIGFATIGGRCPFNANQPMIRRDVLLEMGGFNEAMSQAEDYDLWSRILRGGYWFVPSPQVAVTYRTRAGSAVRKAPSHHLRASLALHDAGEQALGPGVLSRSQGRLVQPHSHYAHQATKAGRILQFCGMELGSDDARLPEEIAGIIAQHLPDLPDVLPPTTLTRNLLAAGITRQTTRPPAEEEEARITELLKALAERRLAGGERGDASDTDSGSPAPAPFGPFGDTDRDRLWHPHRQGAIDVLFLPHKDYHTWTIGLAAPALQAAGMQFAVIDISPQWREAGVTGKAEEMGLPVIRYGEVALGAFAPRLIVAFNDWDFVTRPILVAAEQAGISTAAIVEGIQDYHDADTGRTRHAYRTARTVLLPGDFDRRYFPADGGQTLSVVGIPRIQLLRRQAADRSPTERTLQAASRRVLINSNFSHNVLTEQRDAWLTQAVAAVRRAGFEPVISRHPEDKGILFPELVTQASFYEALESCCASVQRFASGILESLAGDVPVIYFNPHGELVDKFSSNPMDAYPVALTEEALADCLTTLTDWRDRALARADVFLDHHAGRQDIDSGVAIAEGLREAMGPRPDAEALARFRRNLRIIDQQTEALTRREMIFDDPTTAIARMAALADADTPPEQLFAALADAGAPPEVLVASLPEAGLSASSKVRRLRGGVAWRSRMAMHNRLERAYRASARWPWLHRLARRAGEYYHRNLSPL</sequence>
<evidence type="ECO:0000313" key="3">
    <source>
        <dbReference type="EMBL" id="KGJ21152.1"/>
    </source>
</evidence>
<comment type="caution">
    <text evidence="3">The sequence shown here is derived from an EMBL/GenBank/DDBJ whole genome shotgun (WGS) entry which is preliminary data.</text>
</comment>
<dbReference type="InterPro" id="IPR029044">
    <property type="entry name" value="Nucleotide-diphossugar_trans"/>
</dbReference>
<protein>
    <recommendedName>
        <fullName evidence="2">Glycosyltransferase 2-like domain-containing protein</fullName>
    </recommendedName>
</protein>
<evidence type="ECO:0000313" key="4">
    <source>
        <dbReference type="Proteomes" id="UP000029858"/>
    </source>
</evidence>
<dbReference type="InterPro" id="IPR050834">
    <property type="entry name" value="Glycosyltransf_2"/>
</dbReference>
<dbReference type="EMBL" id="JRKQ01000074">
    <property type="protein sequence ID" value="KGJ21152.1"/>
    <property type="molecule type" value="Genomic_DNA"/>
</dbReference>
<name>A0A099GF10_9RHOB</name>
<dbReference type="CDD" id="cd00761">
    <property type="entry name" value="Glyco_tranf_GTA_type"/>
    <property type="match status" value="1"/>
</dbReference>
<organism evidence="3 4">
    <name type="scientific">Paracoccus sanguinis</name>
    <dbReference type="NCBI Taxonomy" id="1545044"/>
    <lineage>
        <taxon>Bacteria</taxon>
        <taxon>Pseudomonadati</taxon>
        <taxon>Pseudomonadota</taxon>
        <taxon>Alphaproteobacteria</taxon>
        <taxon>Rhodobacterales</taxon>
        <taxon>Paracoccaceae</taxon>
        <taxon>Paracoccus</taxon>
    </lineage>
</organism>
<feature type="domain" description="Glycosyltransferase 2-like" evidence="2">
    <location>
        <begin position="5"/>
        <end position="109"/>
    </location>
</feature>